<evidence type="ECO:0000313" key="1">
    <source>
        <dbReference type="EMBL" id="QDH68704.1"/>
    </source>
</evidence>
<protein>
    <submittedName>
        <fullName evidence="1">TonB C-terminal domain-containing protein</fullName>
    </submittedName>
</protein>
<gene>
    <name evidence="1" type="ORF">FKV23_00160</name>
</gene>
<accession>A0A514BMT2</accession>
<name>A0A514BMT2_9GAMM</name>
<reference evidence="1 2" key="1">
    <citation type="submission" date="2019-06" db="EMBL/GenBank/DDBJ databases">
        <title>Lysobacter alkalisoli sp. nov. isolated from saline-alkali soil.</title>
        <authorList>
            <person name="Sun J.-Q."/>
            <person name="Xu L."/>
        </authorList>
    </citation>
    <scope>NUCLEOTIDE SEQUENCE [LARGE SCALE GENOMIC DNA]</scope>
    <source>
        <strain evidence="1 2">SJ-36</strain>
    </source>
</reference>
<dbReference type="RefSeq" id="WP_141622047.1">
    <property type="nucleotide sequence ID" value="NZ_CP041242.1"/>
</dbReference>
<proteinExistence type="predicted"/>
<dbReference type="SUPFAM" id="SSF74653">
    <property type="entry name" value="TolA/TonB C-terminal domain"/>
    <property type="match status" value="1"/>
</dbReference>
<dbReference type="Gene3D" id="3.30.1150.10">
    <property type="match status" value="1"/>
</dbReference>
<evidence type="ECO:0000313" key="2">
    <source>
        <dbReference type="Proteomes" id="UP000317199"/>
    </source>
</evidence>
<dbReference type="Proteomes" id="UP000317199">
    <property type="component" value="Chromosome"/>
</dbReference>
<dbReference type="AlphaFoldDB" id="A0A514BMT2"/>
<organism evidence="1 2">
    <name type="scientific">Marilutibacter alkalisoli</name>
    <dbReference type="NCBI Taxonomy" id="2591633"/>
    <lineage>
        <taxon>Bacteria</taxon>
        <taxon>Pseudomonadati</taxon>
        <taxon>Pseudomonadota</taxon>
        <taxon>Gammaproteobacteria</taxon>
        <taxon>Lysobacterales</taxon>
        <taxon>Lysobacteraceae</taxon>
        <taxon>Marilutibacter</taxon>
    </lineage>
</organism>
<dbReference type="KEGG" id="lyj:FKV23_00160"/>
<dbReference type="OrthoDB" id="5948502at2"/>
<keyword evidence="2" id="KW-1185">Reference proteome</keyword>
<dbReference type="EMBL" id="CP041242">
    <property type="protein sequence ID" value="QDH68704.1"/>
    <property type="molecule type" value="Genomic_DNA"/>
</dbReference>
<sequence>MKAMSGRTAGDTGKSGKIRERAALLVALSLCLSAQAQSPARDEAALVRAYSRALHDAVHTHWQPPDGADVTGVCALVVRQLPGGDVLDVQPHPTCEYDEAGQASVVDAVFQASPLPYRGYETVFSRELRLMFQTE</sequence>